<feature type="compositionally biased region" description="Low complexity" evidence="4">
    <location>
        <begin position="390"/>
        <end position="403"/>
    </location>
</feature>
<comment type="caution">
    <text evidence="7">The sequence shown here is derived from an EMBL/GenBank/DDBJ whole genome shotgun (WGS) entry which is preliminary data.</text>
</comment>
<dbReference type="GO" id="GO:0003677">
    <property type="term" value="F:DNA binding"/>
    <property type="evidence" value="ECO:0007669"/>
    <property type="project" value="UniProtKB-UniRule"/>
</dbReference>
<dbReference type="SUPFAM" id="SSF47769">
    <property type="entry name" value="SAM/Pointed domain"/>
    <property type="match status" value="1"/>
</dbReference>
<evidence type="ECO:0000259" key="5">
    <source>
        <dbReference type="PROSITE" id="PS50105"/>
    </source>
</evidence>
<reference evidence="7 8" key="2">
    <citation type="journal article" date="2014" name="Proc. Natl. Acad. Sci. U.S.A.">
        <title>Trajectory and genomic determinants of fungal-pathogen speciation and host adaptation.</title>
        <authorList>
            <person name="Hu X."/>
            <person name="Xiao G."/>
            <person name="Zheng P."/>
            <person name="Shang Y."/>
            <person name="Su Y."/>
            <person name="Zhang X."/>
            <person name="Liu X."/>
            <person name="Zhan S."/>
            <person name="St Leger R.J."/>
            <person name="Wang C."/>
        </authorList>
    </citation>
    <scope>GENOME REANNOTATION</scope>
    <source>
        <strain evidence="8">ARSEF 23 / ATCC MYA-3075</strain>
    </source>
</reference>
<feature type="region of interest" description="Disordered" evidence="4">
    <location>
        <begin position="198"/>
        <end position="330"/>
    </location>
</feature>
<evidence type="ECO:0000313" key="7">
    <source>
        <dbReference type="EMBL" id="EFY98544.2"/>
    </source>
</evidence>
<dbReference type="PANTHER" id="PTHR46040:SF3">
    <property type="entry name" value="HIGH MOBILITY GROUP PROTEIN 2"/>
    <property type="match status" value="1"/>
</dbReference>
<dbReference type="AlphaFoldDB" id="E9F084"/>
<keyword evidence="2 3" id="KW-0539">Nucleus</keyword>
<dbReference type="InterPro" id="IPR009071">
    <property type="entry name" value="HMG_box_dom"/>
</dbReference>
<name>E9F084_METRA</name>
<dbReference type="SMART" id="SM00398">
    <property type="entry name" value="HMG"/>
    <property type="match status" value="1"/>
</dbReference>
<evidence type="ECO:0000256" key="3">
    <source>
        <dbReference type="PROSITE-ProRule" id="PRU00267"/>
    </source>
</evidence>
<gene>
    <name evidence="7" type="ORF">MAA_05683</name>
</gene>
<accession>E9F084</accession>
<feature type="compositionally biased region" description="Polar residues" evidence="4">
    <location>
        <begin position="362"/>
        <end position="376"/>
    </location>
</feature>
<dbReference type="KEGG" id="maj:MAA_05683"/>
<organism evidence="7 8">
    <name type="scientific">Metarhizium robertsii (strain ARSEF 23 / ATCC MYA-3075)</name>
    <name type="common">Metarhizium anisopliae (strain ARSEF 23)</name>
    <dbReference type="NCBI Taxonomy" id="655844"/>
    <lineage>
        <taxon>Eukaryota</taxon>
        <taxon>Fungi</taxon>
        <taxon>Dikarya</taxon>
        <taxon>Ascomycota</taxon>
        <taxon>Pezizomycotina</taxon>
        <taxon>Sordariomycetes</taxon>
        <taxon>Hypocreomycetidae</taxon>
        <taxon>Hypocreales</taxon>
        <taxon>Clavicipitaceae</taxon>
        <taxon>Metarhizium</taxon>
    </lineage>
</organism>
<reference evidence="7 8" key="1">
    <citation type="journal article" date="2011" name="PLoS Genet.">
        <title>Genome sequencing and comparative transcriptomics of the model entomopathogenic fungi Metarhizium anisopliae and M. acridum.</title>
        <authorList>
            <person name="Gao Q."/>
            <person name="Jin K."/>
            <person name="Ying S.H."/>
            <person name="Zhang Y."/>
            <person name="Xiao G."/>
            <person name="Shang Y."/>
            <person name="Duan Z."/>
            <person name="Hu X."/>
            <person name="Xie X.Q."/>
            <person name="Zhou G."/>
            <person name="Peng G."/>
            <person name="Luo Z."/>
            <person name="Huang W."/>
            <person name="Wang B."/>
            <person name="Fang W."/>
            <person name="Wang S."/>
            <person name="Zhong Y."/>
            <person name="Ma L.J."/>
            <person name="St Leger R.J."/>
            <person name="Zhao G.P."/>
            <person name="Pei Y."/>
            <person name="Feng M.G."/>
            <person name="Xia Y."/>
            <person name="Wang C."/>
        </authorList>
    </citation>
    <scope>NUCLEOTIDE SEQUENCE [LARGE SCALE GENOMIC DNA]</scope>
    <source>
        <strain evidence="8">ARSEF 23 / ATCC MYA-3075</strain>
    </source>
</reference>
<feature type="compositionally biased region" description="Polar residues" evidence="4">
    <location>
        <begin position="304"/>
        <end position="318"/>
    </location>
</feature>
<dbReference type="InterPro" id="IPR036910">
    <property type="entry name" value="HMG_box_dom_sf"/>
</dbReference>
<dbReference type="PROSITE" id="PS50118">
    <property type="entry name" value="HMG_BOX_2"/>
    <property type="match status" value="1"/>
</dbReference>
<feature type="compositionally biased region" description="Low complexity" evidence="4">
    <location>
        <begin position="230"/>
        <end position="250"/>
    </location>
</feature>
<dbReference type="Proteomes" id="UP000002498">
    <property type="component" value="Unassembled WGS sequence"/>
</dbReference>
<dbReference type="GO" id="GO:0005634">
    <property type="term" value="C:nucleus"/>
    <property type="evidence" value="ECO:0007669"/>
    <property type="project" value="UniProtKB-UniRule"/>
</dbReference>
<feature type="domain" description="HMG box" evidence="6">
    <location>
        <begin position="122"/>
        <end position="188"/>
    </location>
</feature>
<dbReference type="Gene3D" id="1.10.30.10">
    <property type="entry name" value="High mobility group box domain"/>
    <property type="match status" value="1"/>
</dbReference>
<evidence type="ECO:0000313" key="8">
    <source>
        <dbReference type="Proteomes" id="UP000002498"/>
    </source>
</evidence>
<dbReference type="EMBL" id="ADNJ02000002">
    <property type="protein sequence ID" value="EFY98544.2"/>
    <property type="molecule type" value="Genomic_DNA"/>
</dbReference>
<feature type="compositionally biased region" description="Polar residues" evidence="4">
    <location>
        <begin position="267"/>
        <end position="291"/>
    </location>
</feature>
<sequence length="523" mass="57497">MTQELERIFADLGLSQYLNAFIDQGFDAWDTILDIQESDLLLTVANRDALGVKLGHRRKLQRRIANARGIAPSVSLSSSVKPGSDESKQDEVKRDSSRTVAESNGVTKRKYRRHPKPDENSPERPPSAYVLFSNKMRETLKDHNLTFTEIAKLVGENWQSLRPEEKDVFESQANFAKEKYNRELTEYKKTPEYRKYSQYLHDFKERQAKQYKGQDGSKRAKVEPARLRHGSTSSSATPNTTNSSASGSNSERLRVSEPPPTRRECVDSTTSLAESPHSSAAPTPISAQNSYDDAGPSPRAMQFDNGSPTDAHQPSRHQPTMRGRGRADSMHQHLPSLSDMLDARQKAIVHPVADGLSYPSRPANSSTRTSLDSASLLSAGRTPTLRHESSSNGTNISGSSMGSFGRPPGEGPLPIHALLSDRTLVGSSVHEQQPNPILNGATGPMNTQQSLVGFAHGPSGYGFQSDSSPFHHMRVEQSSEGDVVMTTDETLAPQRQTRGTKDNLDGMNALLRAGEIVGRGERR</sequence>
<dbReference type="Pfam" id="PF00536">
    <property type="entry name" value="SAM_1"/>
    <property type="match status" value="1"/>
</dbReference>
<proteinExistence type="predicted"/>
<feature type="domain" description="SAM" evidence="5">
    <location>
        <begin position="1"/>
        <end position="70"/>
    </location>
</feature>
<dbReference type="InterPro" id="IPR001660">
    <property type="entry name" value="SAM"/>
</dbReference>
<dbReference type="OrthoDB" id="1919336at2759"/>
<evidence type="ECO:0000256" key="2">
    <source>
        <dbReference type="ARBA" id="ARBA00023242"/>
    </source>
</evidence>
<dbReference type="PROSITE" id="PS50105">
    <property type="entry name" value="SAM_DOMAIN"/>
    <property type="match status" value="1"/>
</dbReference>
<dbReference type="SUPFAM" id="SSF47095">
    <property type="entry name" value="HMG-box"/>
    <property type="match status" value="1"/>
</dbReference>
<keyword evidence="1 3" id="KW-0238">DNA-binding</keyword>
<dbReference type="RefSeq" id="XP_007821872.2">
    <property type="nucleotide sequence ID" value="XM_007823681.2"/>
</dbReference>
<dbReference type="InterPro" id="IPR051965">
    <property type="entry name" value="ChromReg_NeuronalGeneExpr"/>
</dbReference>
<feature type="region of interest" description="Disordered" evidence="4">
    <location>
        <begin position="352"/>
        <end position="416"/>
    </location>
</feature>
<evidence type="ECO:0000259" key="6">
    <source>
        <dbReference type="PROSITE" id="PS50118"/>
    </source>
</evidence>
<dbReference type="GO" id="GO:0010468">
    <property type="term" value="P:regulation of gene expression"/>
    <property type="evidence" value="ECO:0007669"/>
    <property type="project" value="TreeGrafter"/>
</dbReference>
<evidence type="ECO:0000256" key="1">
    <source>
        <dbReference type="ARBA" id="ARBA00023125"/>
    </source>
</evidence>
<evidence type="ECO:0000256" key="4">
    <source>
        <dbReference type="SAM" id="MobiDB-lite"/>
    </source>
</evidence>
<dbReference type="GeneID" id="19259969"/>
<dbReference type="Pfam" id="PF00505">
    <property type="entry name" value="HMG_box"/>
    <property type="match status" value="1"/>
</dbReference>
<feature type="compositionally biased region" description="Basic and acidic residues" evidence="4">
    <location>
        <begin position="215"/>
        <end position="226"/>
    </location>
</feature>
<dbReference type="InterPro" id="IPR013761">
    <property type="entry name" value="SAM/pointed_sf"/>
</dbReference>
<dbReference type="PANTHER" id="PTHR46040">
    <property type="entry name" value="HIGH MOBILITY GROUP PROTEIN 2"/>
    <property type="match status" value="1"/>
</dbReference>
<feature type="region of interest" description="Disordered" evidence="4">
    <location>
        <begin position="74"/>
        <end position="127"/>
    </location>
</feature>
<feature type="compositionally biased region" description="Basic and acidic residues" evidence="4">
    <location>
        <begin position="83"/>
        <end position="97"/>
    </location>
</feature>
<keyword evidence="8" id="KW-1185">Reference proteome</keyword>
<feature type="DNA-binding region" description="HMG box" evidence="3">
    <location>
        <begin position="122"/>
        <end position="188"/>
    </location>
</feature>
<feature type="compositionally biased region" description="Basic and acidic residues" evidence="4">
    <location>
        <begin position="198"/>
        <end position="208"/>
    </location>
</feature>
<dbReference type="HOGENOM" id="CLU_025284_3_1_1"/>
<dbReference type="Gene3D" id="1.10.150.50">
    <property type="entry name" value="Transcription Factor, Ets-1"/>
    <property type="match status" value="1"/>
</dbReference>
<protein>
    <submittedName>
        <fullName evidence="7">High mobility group, superfamily</fullName>
    </submittedName>
</protein>
<feature type="compositionally biased region" description="Basic and acidic residues" evidence="4">
    <location>
        <begin position="251"/>
        <end position="266"/>
    </location>
</feature>